<dbReference type="PANTHER" id="PTHR32523">
    <property type="entry name" value="PHYTOL KINASE 1, CHLOROPLASTIC"/>
    <property type="match status" value="1"/>
</dbReference>
<dbReference type="GO" id="GO:0031969">
    <property type="term" value="C:chloroplast membrane"/>
    <property type="evidence" value="ECO:0007669"/>
    <property type="project" value="UniProtKB-SubCell"/>
</dbReference>
<gene>
    <name evidence="15" type="ORF">GOP47_0010050</name>
</gene>
<dbReference type="GO" id="GO:0010189">
    <property type="term" value="P:vitamin E biosynthetic process"/>
    <property type="evidence" value="ECO:0007669"/>
    <property type="project" value="TreeGrafter"/>
</dbReference>
<keyword evidence="4" id="KW-0934">Plastid</keyword>
<dbReference type="EC" id="2.7.1.182" evidence="12"/>
<comment type="pathway">
    <text evidence="11">Cofactor biosynthesis; tocopherol biosynthesis.</text>
</comment>
<organism evidence="15 16">
    <name type="scientific">Adiantum capillus-veneris</name>
    <name type="common">Maidenhair fern</name>
    <dbReference type="NCBI Taxonomy" id="13818"/>
    <lineage>
        <taxon>Eukaryota</taxon>
        <taxon>Viridiplantae</taxon>
        <taxon>Streptophyta</taxon>
        <taxon>Embryophyta</taxon>
        <taxon>Tracheophyta</taxon>
        <taxon>Polypodiopsida</taxon>
        <taxon>Polypodiidae</taxon>
        <taxon>Polypodiales</taxon>
        <taxon>Pteridineae</taxon>
        <taxon>Pteridaceae</taxon>
        <taxon>Vittarioideae</taxon>
        <taxon>Adiantum</taxon>
    </lineage>
</organism>
<keyword evidence="3" id="KW-0150">Chloroplast</keyword>
<dbReference type="GO" id="GO:0010276">
    <property type="term" value="F:phytol kinase activity"/>
    <property type="evidence" value="ECO:0007669"/>
    <property type="project" value="UniProtKB-EC"/>
</dbReference>
<keyword evidence="8" id="KW-0809">Transit peptide</keyword>
<evidence type="ECO:0000256" key="3">
    <source>
        <dbReference type="ARBA" id="ARBA00022528"/>
    </source>
</evidence>
<feature type="transmembrane region" description="Helical" evidence="14">
    <location>
        <begin position="140"/>
        <end position="158"/>
    </location>
</feature>
<evidence type="ECO:0000256" key="2">
    <source>
        <dbReference type="ARBA" id="ARBA00010794"/>
    </source>
</evidence>
<evidence type="ECO:0000256" key="14">
    <source>
        <dbReference type="SAM" id="Phobius"/>
    </source>
</evidence>
<dbReference type="EMBL" id="JABFUD020000010">
    <property type="protein sequence ID" value="KAI5074089.1"/>
    <property type="molecule type" value="Genomic_DNA"/>
</dbReference>
<sequence length="318" mass="34485">MMMPAMASSRQGSSLACPLALAGCCSPARNAFLIKASSASFDLSSNLTTNSPALWKPSQLASVASHLTPSGLLFHDHTSHDLLCTLAVFASSFVWIRFFDFLVQKNVLEQKLSRKLVHISTGILYALLWPVFSISPWSRYFALAIPFANAVRLLVYGLGIIKDEAVVKSISRSGSSRELLGGPFYYVVALSLCTVFFWRDSPVGIVALAVMCGGDGIADIIGRRLGSIKLPYNPSKSWVGSISMFFFSFAFSVSLLYYYSSLGFYQLNWSSAVQIVALISFSATIVESLPISSHLDDNMSVPLISVLMGSALFPGVLL</sequence>
<evidence type="ECO:0000256" key="10">
    <source>
        <dbReference type="ARBA" id="ARBA00023136"/>
    </source>
</evidence>
<accession>A0A9D4UU13</accession>
<evidence type="ECO:0000256" key="13">
    <source>
        <dbReference type="ARBA" id="ARBA00048889"/>
    </source>
</evidence>
<dbReference type="Proteomes" id="UP000886520">
    <property type="component" value="Chromosome 10"/>
</dbReference>
<evidence type="ECO:0000313" key="16">
    <source>
        <dbReference type="Proteomes" id="UP000886520"/>
    </source>
</evidence>
<evidence type="ECO:0000256" key="1">
    <source>
        <dbReference type="ARBA" id="ARBA00004508"/>
    </source>
</evidence>
<dbReference type="OrthoDB" id="5673at2759"/>
<feature type="transmembrane region" description="Helical" evidence="14">
    <location>
        <begin position="179"/>
        <end position="198"/>
    </location>
</feature>
<name>A0A9D4UU13_ADICA</name>
<evidence type="ECO:0000256" key="11">
    <source>
        <dbReference type="ARBA" id="ARBA00024015"/>
    </source>
</evidence>
<proteinExistence type="inferred from homology"/>
<feature type="transmembrane region" description="Helical" evidence="14">
    <location>
        <begin position="115"/>
        <end position="134"/>
    </location>
</feature>
<feature type="transmembrane region" description="Helical" evidence="14">
    <location>
        <begin position="271"/>
        <end position="289"/>
    </location>
</feature>
<protein>
    <recommendedName>
        <fullName evidence="12">phytol kinase</fullName>
        <ecNumber evidence="12">2.7.1.182</ecNumber>
    </recommendedName>
</protein>
<keyword evidence="10 14" id="KW-0472">Membrane</keyword>
<keyword evidence="5" id="KW-0808">Transferase</keyword>
<keyword evidence="16" id="KW-1185">Reference proteome</keyword>
<evidence type="ECO:0000256" key="4">
    <source>
        <dbReference type="ARBA" id="ARBA00022640"/>
    </source>
</evidence>
<dbReference type="PANTHER" id="PTHR32523:SF8">
    <property type="entry name" value="DOLICHOL KINASE"/>
    <property type="match status" value="1"/>
</dbReference>
<dbReference type="AlphaFoldDB" id="A0A9D4UU13"/>
<evidence type="ECO:0000256" key="6">
    <source>
        <dbReference type="ARBA" id="ARBA00022692"/>
    </source>
</evidence>
<evidence type="ECO:0000256" key="5">
    <source>
        <dbReference type="ARBA" id="ARBA00022679"/>
    </source>
</evidence>
<keyword evidence="7" id="KW-0418">Kinase</keyword>
<comment type="catalytic activity">
    <reaction evidence="13">
        <text>phytol + CTP = phytyl phosphate + CDP + H(+)</text>
        <dbReference type="Rhea" id="RHEA:38055"/>
        <dbReference type="ChEBI" id="CHEBI:15378"/>
        <dbReference type="ChEBI" id="CHEBI:17327"/>
        <dbReference type="ChEBI" id="CHEBI:37563"/>
        <dbReference type="ChEBI" id="CHEBI:58069"/>
        <dbReference type="ChEBI" id="CHEBI:75483"/>
        <dbReference type="EC" id="2.7.1.182"/>
    </reaction>
</comment>
<comment type="similarity">
    <text evidence="2">Belongs to the polyprenol kinase family.</text>
</comment>
<keyword evidence="6 14" id="KW-0812">Transmembrane</keyword>
<evidence type="ECO:0000313" key="15">
    <source>
        <dbReference type="EMBL" id="KAI5074089.1"/>
    </source>
</evidence>
<feature type="transmembrane region" description="Helical" evidence="14">
    <location>
        <begin position="301"/>
        <end position="317"/>
    </location>
</feature>
<feature type="transmembrane region" description="Helical" evidence="14">
    <location>
        <begin position="238"/>
        <end position="259"/>
    </location>
</feature>
<evidence type="ECO:0000256" key="8">
    <source>
        <dbReference type="ARBA" id="ARBA00022946"/>
    </source>
</evidence>
<comment type="caution">
    <text evidence="15">The sequence shown here is derived from an EMBL/GenBank/DDBJ whole genome shotgun (WGS) entry which is preliminary data.</text>
</comment>
<evidence type="ECO:0000256" key="9">
    <source>
        <dbReference type="ARBA" id="ARBA00022989"/>
    </source>
</evidence>
<keyword evidence="9 14" id="KW-1133">Transmembrane helix</keyword>
<evidence type="ECO:0000256" key="12">
    <source>
        <dbReference type="ARBA" id="ARBA00039024"/>
    </source>
</evidence>
<evidence type="ECO:0000256" key="7">
    <source>
        <dbReference type="ARBA" id="ARBA00022777"/>
    </source>
</evidence>
<dbReference type="InterPro" id="IPR039606">
    <property type="entry name" value="Phytol/farnesol_kinase"/>
</dbReference>
<comment type="subcellular location">
    <subcellularLocation>
        <location evidence="1">Plastid</location>
        <location evidence="1">Chloroplast membrane</location>
        <topology evidence="1">Multi-pass membrane protein</topology>
    </subcellularLocation>
</comment>
<reference evidence="15" key="1">
    <citation type="submission" date="2021-01" db="EMBL/GenBank/DDBJ databases">
        <title>Adiantum capillus-veneris genome.</title>
        <authorList>
            <person name="Fang Y."/>
            <person name="Liao Q."/>
        </authorList>
    </citation>
    <scope>NUCLEOTIDE SEQUENCE</scope>
    <source>
        <strain evidence="15">H3</strain>
        <tissue evidence="15">Leaf</tissue>
    </source>
</reference>